<organism evidence="6 7">
    <name type="scientific">Bordetella bronchiseptica 253</name>
    <dbReference type="NCBI Taxonomy" id="568707"/>
    <lineage>
        <taxon>Bacteria</taxon>
        <taxon>Pseudomonadati</taxon>
        <taxon>Pseudomonadota</taxon>
        <taxon>Betaproteobacteria</taxon>
        <taxon>Burkholderiales</taxon>
        <taxon>Alcaligenaceae</taxon>
        <taxon>Bordetella</taxon>
    </lineage>
</organism>
<dbReference type="InterPro" id="IPR003439">
    <property type="entry name" value="ABC_transporter-like_ATP-bd"/>
</dbReference>
<dbReference type="AlphaFoldDB" id="A0A0C6P8C5"/>
<keyword evidence="2" id="KW-1003">Cell membrane</keyword>
<evidence type="ECO:0000256" key="4">
    <source>
        <dbReference type="ARBA" id="ARBA00022840"/>
    </source>
</evidence>
<dbReference type="InterPro" id="IPR008995">
    <property type="entry name" value="Mo/tungstate-bd_C_term_dom"/>
</dbReference>
<dbReference type="OrthoDB" id="5298774at2"/>
<dbReference type="PROSITE" id="PS00211">
    <property type="entry name" value="ABC_TRANSPORTER_1"/>
    <property type="match status" value="1"/>
</dbReference>
<dbReference type="InterPro" id="IPR013611">
    <property type="entry name" value="Transp-assoc_OB_typ2"/>
</dbReference>
<dbReference type="Proteomes" id="UP000007564">
    <property type="component" value="Chromosome"/>
</dbReference>
<dbReference type="Gene3D" id="2.40.50.100">
    <property type="match status" value="1"/>
</dbReference>
<evidence type="ECO:0000259" key="5">
    <source>
        <dbReference type="PROSITE" id="PS50893"/>
    </source>
</evidence>
<dbReference type="FunFam" id="3.40.50.300:FF:000425">
    <property type="entry name" value="Probable ABC transporter, ATP-binding subunit"/>
    <property type="match status" value="1"/>
</dbReference>
<evidence type="ECO:0000256" key="2">
    <source>
        <dbReference type="ARBA" id="ARBA00022475"/>
    </source>
</evidence>
<dbReference type="InterPro" id="IPR017871">
    <property type="entry name" value="ABC_transporter-like_CS"/>
</dbReference>
<dbReference type="PROSITE" id="PS50893">
    <property type="entry name" value="ABC_TRANSPORTER_2"/>
    <property type="match status" value="1"/>
</dbReference>
<name>A0A0C6P8C5_BORBO</name>
<reference evidence="6 7" key="1">
    <citation type="journal article" date="2012" name="BMC Genomics">
        <title>Comparative genomics of the classical Bordetella subspecies: the evolution and exchange of virulence-associated diversity amongst closely related pathogens.</title>
        <authorList>
            <person name="Park J."/>
            <person name="Zhang Y."/>
            <person name="Buboltz A.M."/>
            <person name="Zhang X."/>
            <person name="Schuster S.C."/>
            <person name="Ahuja U."/>
            <person name="Liu M."/>
            <person name="Miller J.F."/>
            <person name="Sebaihia M."/>
            <person name="Bentley S.D."/>
            <person name="Parkhill J."/>
            <person name="Harvill E.T."/>
        </authorList>
    </citation>
    <scope>NUCLEOTIDE SEQUENCE [LARGE SCALE GENOMIC DNA]</scope>
    <source>
        <strain evidence="6 7">253</strain>
    </source>
</reference>
<evidence type="ECO:0000313" key="7">
    <source>
        <dbReference type="Proteomes" id="UP000007564"/>
    </source>
</evidence>
<keyword evidence="1" id="KW-0813">Transport</keyword>
<dbReference type="InterPro" id="IPR027417">
    <property type="entry name" value="P-loop_NTPase"/>
</dbReference>
<dbReference type="GO" id="GO:0016887">
    <property type="term" value="F:ATP hydrolysis activity"/>
    <property type="evidence" value="ECO:0007669"/>
    <property type="project" value="InterPro"/>
</dbReference>
<accession>A0A0C6P8C5</accession>
<dbReference type="HOGENOM" id="CLU_000604_1_1_4"/>
<dbReference type="EMBL" id="HE965806">
    <property type="protein sequence ID" value="CCJ54364.1"/>
    <property type="molecule type" value="Genomic_DNA"/>
</dbReference>
<evidence type="ECO:0000256" key="3">
    <source>
        <dbReference type="ARBA" id="ARBA00022741"/>
    </source>
</evidence>
<dbReference type="GeneID" id="56480335"/>
<feature type="domain" description="ABC transporter" evidence="5">
    <location>
        <begin position="9"/>
        <end position="239"/>
    </location>
</feature>
<dbReference type="SUPFAM" id="SSF52540">
    <property type="entry name" value="P-loop containing nucleoside triphosphate hydrolases"/>
    <property type="match status" value="1"/>
</dbReference>
<dbReference type="GO" id="GO:0022857">
    <property type="term" value="F:transmembrane transporter activity"/>
    <property type="evidence" value="ECO:0007669"/>
    <property type="project" value="InterPro"/>
</dbReference>
<dbReference type="Pfam" id="PF00005">
    <property type="entry name" value="ABC_tran"/>
    <property type="match status" value="1"/>
</dbReference>
<proteinExistence type="predicted"/>
<dbReference type="SMART" id="SM00382">
    <property type="entry name" value="AAA"/>
    <property type="match status" value="1"/>
</dbReference>
<dbReference type="KEGG" id="bbh:BN112_2447"/>
<dbReference type="InterPro" id="IPR003593">
    <property type="entry name" value="AAA+_ATPase"/>
</dbReference>
<dbReference type="PANTHER" id="PTHR42781">
    <property type="entry name" value="SPERMIDINE/PUTRESCINE IMPORT ATP-BINDING PROTEIN POTA"/>
    <property type="match status" value="1"/>
</dbReference>
<evidence type="ECO:0000256" key="1">
    <source>
        <dbReference type="ARBA" id="ARBA00022448"/>
    </source>
</evidence>
<dbReference type="Gene3D" id="3.40.50.300">
    <property type="entry name" value="P-loop containing nucleotide triphosphate hydrolases"/>
    <property type="match status" value="1"/>
</dbReference>
<dbReference type="RefSeq" id="WP_003808676.1">
    <property type="nucleotide sequence ID" value="NC_019382.1"/>
</dbReference>
<dbReference type="PANTHER" id="PTHR42781:SF4">
    <property type="entry name" value="SPERMIDINE_PUTRESCINE IMPORT ATP-BINDING PROTEIN POTA"/>
    <property type="match status" value="1"/>
</dbReference>
<gene>
    <name evidence="6" type="ORF">BN112_2447</name>
</gene>
<sequence length="372" mass="41115">MKARQDCSIELRDLTLAYGERDIIRGLNLDVRRGEILSLLGPSGCGKTTTLHAIAGLIVPRKGSVVIDGVDQTDVPINRRNVGMVFQGYALFPHMTVFDNVSYGLRIKSVAKAEIRERTMRALALVGMEQYAQRKPRQLSGGQQQRVAIARTMVMEPRVLLLDEPLSNLDAKLRHEIRGDLKRILRELSITSVFVTHDQEEAMFLSDRIVLMKDGAIAQLSSPREIYNNPANSFAAAFLGNTNFIAATLLSQTPDHTGCEVSATETGQVLKGRSALRFDAQQPVFLSVKHDRVSYTLSHEEFLALRERPGISTMQCRVADVHFLGHVTKVECQAGGQTMTVLRSSACVPPDLAAGAAIYLYWPEEESLVLSL</sequence>
<keyword evidence="4 6" id="KW-0067">ATP-binding</keyword>
<dbReference type="GO" id="GO:0005524">
    <property type="term" value="F:ATP binding"/>
    <property type="evidence" value="ECO:0007669"/>
    <property type="project" value="UniProtKB-KW"/>
</dbReference>
<dbReference type="SUPFAM" id="SSF50331">
    <property type="entry name" value="MOP-like"/>
    <property type="match status" value="1"/>
</dbReference>
<keyword evidence="3" id="KW-0547">Nucleotide-binding</keyword>
<dbReference type="Pfam" id="PF08402">
    <property type="entry name" value="TOBE_2"/>
    <property type="match status" value="1"/>
</dbReference>
<keyword evidence="2" id="KW-0472">Membrane</keyword>
<dbReference type="GO" id="GO:0015697">
    <property type="term" value="P:quaternary ammonium group transport"/>
    <property type="evidence" value="ECO:0007669"/>
    <property type="project" value="UniProtKB-ARBA"/>
</dbReference>
<protein>
    <submittedName>
        <fullName evidence="6">Probable ABC transporter ATP-binding protein</fullName>
    </submittedName>
</protein>
<dbReference type="GO" id="GO:0043190">
    <property type="term" value="C:ATP-binding cassette (ABC) transporter complex"/>
    <property type="evidence" value="ECO:0007669"/>
    <property type="project" value="InterPro"/>
</dbReference>
<dbReference type="InterPro" id="IPR050093">
    <property type="entry name" value="ABC_SmlMolc_Importer"/>
</dbReference>
<evidence type="ECO:0000313" key="6">
    <source>
        <dbReference type="EMBL" id="CCJ54364.1"/>
    </source>
</evidence>